<evidence type="ECO:0000259" key="2">
    <source>
        <dbReference type="Pfam" id="PF14620"/>
    </source>
</evidence>
<organism evidence="4 5">
    <name type="scientific">Dehalobacterium formicoaceticum</name>
    <dbReference type="NCBI Taxonomy" id="51515"/>
    <lineage>
        <taxon>Bacteria</taxon>
        <taxon>Bacillati</taxon>
        <taxon>Bacillota</taxon>
        <taxon>Clostridia</taxon>
        <taxon>Eubacteriales</taxon>
        <taxon>Peptococcaceae</taxon>
        <taxon>Dehalobacterium</taxon>
    </lineage>
</organism>
<proteinExistence type="predicted"/>
<keyword evidence="5" id="KW-1185">Reference proteome</keyword>
<evidence type="ECO:0000259" key="1">
    <source>
        <dbReference type="Pfam" id="PF03413"/>
    </source>
</evidence>
<evidence type="ECO:0000313" key="5">
    <source>
        <dbReference type="Proteomes" id="UP001524944"/>
    </source>
</evidence>
<sequence>MRRHWLTGVLTIALIFTGVWGFNQYRINQANRILLENDQQRSFYNLVSNVGNLSVLTSKSLVSGSPQQNIRLLSDIWWQANFAQDNLGQLPLAHTTLTRTQRFLTQLGDYAYTMAKNTADGRTMNTEQLSTLEDLHNQTSQLSGDLLELQKEVQQNGINWREAKQASNRKLDQESTDYLNVNFKKINEQINQYPTLIYDGPFSDHLETRKPKAVTGKMIDMEQAKKIARDFIDLRDDIEYVVKDNGKSTQDASIPIYSIRIAPRVPNMGEVIYVDVSQQGGHVTMAMNSRGIGEAKIGLGEALEKAKVFLSKTEYKSMVPTYSLRQENTLIVSFAYQENDVIVYPDLVKVNVAMDNGQIVGFESLGYLMQHEERNLPKPKLSIEEAEKKLNPNLTVDSKRLTLIPLATGKEVLCYEFKTSYKKDNFLIYINAADGVEEQILQLLHTPGGTWTM</sequence>
<dbReference type="InterPro" id="IPR048402">
    <property type="entry name" value="YpeB_N"/>
</dbReference>
<dbReference type="RefSeq" id="WP_257911667.1">
    <property type="nucleotide sequence ID" value="NZ_JANPWE010000001.1"/>
</dbReference>
<dbReference type="InterPro" id="IPR025711">
    <property type="entry name" value="PepSY"/>
</dbReference>
<feature type="domain" description="PepSY" evidence="1">
    <location>
        <begin position="380"/>
        <end position="435"/>
    </location>
</feature>
<dbReference type="Pfam" id="PF03413">
    <property type="entry name" value="PepSY"/>
    <property type="match status" value="1"/>
</dbReference>
<dbReference type="InterPro" id="IPR014239">
    <property type="entry name" value="YpeB_PepSY1-2"/>
</dbReference>
<reference evidence="4 5" key="1">
    <citation type="submission" date="2022-08" db="EMBL/GenBank/DDBJ databases">
        <title>Proteogenomics of the novel Dehalobacterium formicoaceticum strain EZ94 highlights a key role of methyltransferases during anaerobic dichloromethane degradation.</title>
        <authorList>
            <person name="Wasmund K."/>
        </authorList>
    </citation>
    <scope>NUCLEOTIDE SEQUENCE [LARGE SCALE GENOMIC DNA]</scope>
    <source>
        <strain evidence="4 5">EZ94</strain>
    </source>
</reference>
<comment type="caution">
    <text evidence="4">The sequence shown here is derived from an EMBL/GenBank/DDBJ whole genome shotgun (WGS) entry which is preliminary data.</text>
</comment>
<accession>A0ABT1Y1R6</accession>
<dbReference type="Pfam" id="PF14620">
    <property type="entry name" value="YPEB_PepSY1-2"/>
    <property type="match status" value="1"/>
</dbReference>
<evidence type="ECO:0000259" key="3">
    <source>
        <dbReference type="Pfam" id="PF20769"/>
    </source>
</evidence>
<protein>
    <submittedName>
        <fullName evidence="4">Germination protein YpeB</fullName>
    </submittedName>
</protein>
<dbReference type="Pfam" id="PF20769">
    <property type="entry name" value="YPEB_N"/>
    <property type="match status" value="1"/>
</dbReference>
<dbReference type="NCBIfam" id="TIGR02889">
    <property type="entry name" value="spore_YpeB"/>
    <property type="match status" value="1"/>
</dbReference>
<feature type="domain" description="Sporulation protein YpeB N-terminal" evidence="3">
    <location>
        <begin position="29"/>
        <end position="162"/>
    </location>
</feature>
<gene>
    <name evidence="4" type="primary">ypeB</name>
    <name evidence="4" type="ORF">NVS47_01165</name>
</gene>
<evidence type="ECO:0000313" key="4">
    <source>
        <dbReference type="EMBL" id="MCR6544135.1"/>
    </source>
</evidence>
<dbReference type="Proteomes" id="UP001524944">
    <property type="component" value="Unassembled WGS sequence"/>
</dbReference>
<dbReference type="EMBL" id="JANPWE010000001">
    <property type="protein sequence ID" value="MCR6544135.1"/>
    <property type="molecule type" value="Genomic_DNA"/>
</dbReference>
<name>A0ABT1Y1R6_9FIRM</name>
<feature type="domain" description="Sporulation protein YpeB PepSY1 and PepSY2" evidence="2">
    <location>
        <begin position="180"/>
        <end position="377"/>
    </location>
</feature>